<feature type="signal peptide" evidence="1">
    <location>
        <begin position="1"/>
        <end position="24"/>
    </location>
</feature>
<dbReference type="Pfam" id="PF00300">
    <property type="entry name" value="His_Phos_1"/>
    <property type="match status" value="1"/>
</dbReference>
<feature type="chain" id="PRO_5024321716" evidence="1">
    <location>
        <begin position="25"/>
        <end position="171"/>
    </location>
</feature>
<dbReference type="SMART" id="SM00855">
    <property type="entry name" value="PGAM"/>
    <property type="match status" value="1"/>
</dbReference>
<dbReference type="Gene3D" id="3.40.50.1240">
    <property type="entry name" value="Phosphoglycerate mutase-like"/>
    <property type="match status" value="1"/>
</dbReference>
<sequence length="171" mass="18192">MRLRLSAPIATLACMLLASCAAMPAARDDGATYLLVRHAEKDVAAGKDPPLTAIGAARAQRLAASLADQPLDAIYSSATRRTRQTAEPVARAKAQEVIAYDPTDAAAFARRLRAEHPAGTVLVIGHSDTLPPLARALCACAVADMDEGNYGIRYRVHFDVGGHASLREFRD</sequence>
<keyword evidence="1" id="KW-0732">Signal</keyword>
<dbReference type="InterPro" id="IPR013078">
    <property type="entry name" value="His_Pase_superF_clade-1"/>
</dbReference>
<dbReference type="PROSITE" id="PS51257">
    <property type="entry name" value="PROKAR_LIPOPROTEIN"/>
    <property type="match status" value="1"/>
</dbReference>
<evidence type="ECO:0000256" key="1">
    <source>
        <dbReference type="SAM" id="SignalP"/>
    </source>
</evidence>
<accession>A0A5R9PFC4</accession>
<proteinExistence type="predicted"/>
<dbReference type="SUPFAM" id="SSF53254">
    <property type="entry name" value="Phosphoglycerate mutase-like"/>
    <property type="match status" value="1"/>
</dbReference>
<dbReference type="STRING" id="1123377.GCA_000423885_00570"/>
<dbReference type="InterPro" id="IPR029033">
    <property type="entry name" value="His_PPase_superfam"/>
</dbReference>
<name>A0A5R9PFC4_9GAMM</name>
<dbReference type="AlphaFoldDB" id="A0A5R9PFC4"/>
<organism evidence="2 3">
    <name type="scientific">Thermomonas fusca</name>
    <dbReference type="NCBI Taxonomy" id="215690"/>
    <lineage>
        <taxon>Bacteria</taxon>
        <taxon>Pseudomonadati</taxon>
        <taxon>Pseudomonadota</taxon>
        <taxon>Gammaproteobacteria</taxon>
        <taxon>Lysobacterales</taxon>
        <taxon>Lysobacteraceae</taxon>
        <taxon>Thermomonas</taxon>
    </lineage>
</organism>
<comment type="caution">
    <text evidence="2">The sequence shown here is derived from an EMBL/GenBank/DDBJ whole genome shotgun (WGS) entry which is preliminary data.</text>
</comment>
<evidence type="ECO:0000313" key="3">
    <source>
        <dbReference type="Proteomes" id="UP000308508"/>
    </source>
</evidence>
<dbReference type="Proteomes" id="UP000308508">
    <property type="component" value="Unassembled WGS sequence"/>
</dbReference>
<dbReference type="RefSeq" id="WP_138347870.1">
    <property type="nucleotide sequence ID" value="NZ_SROY01000002.1"/>
</dbReference>
<dbReference type="EMBL" id="SROY01000002">
    <property type="protein sequence ID" value="TLX21767.1"/>
    <property type="molecule type" value="Genomic_DNA"/>
</dbReference>
<evidence type="ECO:0000313" key="2">
    <source>
        <dbReference type="EMBL" id="TLX21767.1"/>
    </source>
</evidence>
<dbReference type="CDD" id="cd07067">
    <property type="entry name" value="HP_PGM_like"/>
    <property type="match status" value="1"/>
</dbReference>
<gene>
    <name evidence="2" type="ORF">E5S66_04245</name>
</gene>
<reference evidence="2 3" key="1">
    <citation type="submission" date="2019-04" db="EMBL/GenBank/DDBJ databases">
        <authorList>
            <person name="Grouzdev D.S."/>
            <person name="Nazina T.N."/>
        </authorList>
    </citation>
    <scope>NUCLEOTIDE SEQUENCE [LARGE SCALE GENOMIC DNA]</scope>
    <source>
        <strain evidence="2 3">SHC 3-19</strain>
    </source>
</reference>
<protein>
    <submittedName>
        <fullName evidence="2">Histidine phosphatase family protein</fullName>
    </submittedName>
</protein>
<keyword evidence="3" id="KW-1185">Reference proteome</keyword>